<dbReference type="OrthoDB" id="10250478at2759"/>
<dbReference type="InterPro" id="IPR020061">
    <property type="entry name" value="Glu_tRNA_lig_a-bdl"/>
</dbReference>
<gene>
    <name evidence="15" type="primary">gus1_0</name>
    <name evidence="15" type="ORF">LHYA1_G004813</name>
</gene>
<dbReference type="GO" id="GO:0004818">
    <property type="term" value="F:glutamate-tRNA ligase activity"/>
    <property type="evidence" value="ECO:0007669"/>
    <property type="project" value="UniProtKB-EC"/>
</dbReference>
<dbReference type="FunFam" id="3.90.800.10:FF:000001">
    <property type="entry name" value="Glutamine--tRNA ligase"/>
    <property type="match status" value="1"/>
</dbReference>
<dbReference type="FunFam" id="3.40.50.620:FF:000037">
    <property type="entry name" value="Glutamine--tRNA ligase cytoplasmic"/>
    <property type="match status" value="1"/>
</dbReference>
<dbReference type="Gene3D" id="1.10.1160.10">
    <property type="entry name" value="Glutamyl-trna Synthetase, Domain 2"/>
    <property type="match status" value="1"/>
</dbReference>
<protein>
    <recommendedName>
        <fullName evidence="3">glutamate--tRNA ligase</fullName>
        <ecNumber evidence="3">6.1.1.17</ecNumber>
    </recommendedName>
    <alternativeName>
        <fullName evidence="10">Glutamyl-tRNA synthetase</fullName>
    </alternativeName>
</protein>
<evidence type="ECO:0000313" key="16">
    <source>
        <dbReference type="Proteomes" id="UP000431533"/>
    </source>
</evidence>
<dbReference type="InterPro" id="IPR050132">
    <property type="entry name" value="Gln/Glu-tRNA_Ligase"/>
</dbReference>
<feature type="domain" description="Glutamyl/glutaminyl-tRNA synthetase class Ib anti-codon binding" evidence="14">
    <location>
        <begin position="517"/>
        <end position="596"/>
    </location>
</feature>
<evidence type="ECO:0000259" key="13">
    <source>
        <dbReference type="Pfam" id="PF00749"/>
    </source>
</evidence>
<dbReference type="PANTHER" id="PTHR43097:SF5">
    <property type="entry name" value="GLUTAMATE--TRNA LIGASE"/>
    <property type="match status" value="1"/>
</dbReference>
<dbReference type="Pfam" id="PF03950">
    <property type="entry name" value="tRNA-synt_1c_C"/>
    <property type="match status" value="1"/>
</dbReference>
<dbReference type="InterPro" id="IPR020059">
    <property type="entry name" value="Glu/Gln-tRNA-synth_Ib_codon-bd"/>
</dbReference>
<dbReference type="GO" id="GO:0005829">
    <property type="term" value="C:cytosol"/>
    <property type="evidence" value="ECO:0007669"/>
    <property type="project" value="TreeGrafter"/>
</dbReference>
<comment type="similarity">
    <text evidence="2">Belongs to the class-I aminoacyl-tRNA synthetase family. Glutamate--tRNA ligase type 2 subfamily.</text>
</comment>
<evidence type="ECO:0000313" key="15">
    <source>
        <dbReference type="EMBL" id="TVY26820.1"/>
    </source>
</evidence>
<evidence type="ECO:0000256" key="12">
    <source>
        <dbReference type="RuleBase" id="RU363037"/>
    </source>
</evidence>
<comment type="subcellular location">
    <subcellularLocation>
        <location evidence="1">Cytoplasm</location>
    </subcellularLocation>
</comment>
<evidence type="ECO:0000256" key="4">
    <source>
        <dbReference type="ARBA" id="ARBA00022490"/>
    </source>
</evidence>
<dbReference type="EMBL" id="QGMH01000061">
    <property type="protein sequence ID" value="TVY26820.1"/>
    <property type="molecule type" value="Genomic_DNA"/>
</dbReference>
<dbReference type="Proteomes" id="UP000431533">
    <property type="component" value="Unassembled WGS sequence"/>
</dbReference>
<dbReference type="SUPFAM" id="SSF47616">
    <property type="entry name" value="GST C-terminal domain-like"/>
    <property type="match status" value="1"/>
</dbReference>
<evidence type="ECO:0000256" key="3">
    <source>
        <dbReference type="ARBA" id="ARBA00012835"/>
    </source>
</evidence>
<keyword evidence="16" id="KW-1185">Reference proteome</keyword>
<keyword evidence="6 12" id="KW-0547">Nucleotide-binding</keyword>
<proteinExistence type="inferred from homology"/>
<comment type="catalytic activity">
    <reaction evidence="11">
        <text>tRNA(Glu) + L-glutamate + ATP = L-glutamyl-tRNA(Glu) + AMP + diphosphate</text>
        <dbReference type="Rhea" id="RHEA:23540"/>
        <dbReference type="Rhea" id="RHEA-COMP:9663"/>
        <dbReference type="Rhea" id="RHEA-COMP:9680"/>
        <dbReference type="ChEBI" id="CHEBI:29985"/>
        <dbReference type="ChEBI" id="CHEBI:30616"/>
        <dbReference type="ChEBI" id="CHEBI:33019"/>
        <dbReference type="ChEBI" id="CHEBI:78442"/>
        <dbReference type="ChEBI" id="CHEBI:78520"/>
        <dbReference type="ChEBI" id="CHEBI:456215"/>
        <dbReference type="EC" id="6.1.1.17"/>
    </reaction>
</comment>
<dbReference type="InterPro" id="IPR004526">
    <property type="entry name" value="Glu-tRNA-synth_arc/euk"/>
</dbReference>
<name>A0A8H8R3I4_9HELO</name>
<evidence type="ECO:0000256" key="10">
    <source>
        <dbReference type="ARBA" id="ARBA00030865"/>
    </source>
</evidence>
<sequence length="639" mass="72342">MASFDIATKANLASVLPALVMAIHIQQEQTSLIPTVSKTFHNGDTLPSKETIQMASLDGKTLSGKAIIHYLAELASSTEAKGNPRRAASIQEWVDRSESFLATDMKILRNSLYELNSHLTLRSHIVGYSLTVADLAVWAAIRGNRITHSLIKQKPIQENAHRWYTYIEESNLWLSEAIAELTSFEVKERAAGSAKGASLDIDIPHVDGPMVTRFPPEPSGYLHIGHAKAALLNDYCAHKGAGTLLCRFDDTNPTKESMEFQDAILDDLKLMEIIPEKTSYSSDYFQEMYEYAIQLITAGKAFADDSELGKGDKDRKNRLPSKRRDLGIEETLEHFGEMKTGSEEGRRWCLRARIAYDSPNGTMRDPVIYRCNVTAHHRTGTQWKIYPTYDFCAPILDSIENVTVALRTNEYRDRNVQYEWMQDALGLRRVPIWDFSRMNFVRTVLSKRKLTRTVADGKVSGWDDPRMPTIRGILRRGMTVPALREFILRQGPSRNILNLEWGALWALNKKYIDPISSRHTAIAQENMVTCHVAGVEHSTVAEKPKYLKNLDLGTKKVLYDKTILLEQVDAQSLADNEEITLMNWGNVYARHIHQTEQPDETGQRKVTGIDFELHLEGDFKKTKKICWLAAVSTNMIPEC</sequence>
<dbReference type="FunFam" id="1.10.1160.10:FF:000001">
    <property type="entry name" value="Glutamine--tRNA ligase"/>
    <property type="match status" value="1"/>
</dbReference>
<dbReference type="InterPro" id="IPR011035">
    <property type="entry name" value="Ribosomal_bL25/Gln-tRNA_synth"/>
</dbReference>
<evidence type="ECO:0000256" key="2">
    <source>
        <dbReference type="ARBA" id="ARBA00008927"/>
    </source>
</evidence>
<dbReference type="GO" id="GO:0005524">
    <property type="term" value="F:ATP binding"/>
    <property type="evidence" value="ECO:0007669"/>
    <property type="project" value="UniProtKB-KW"/>
</dbReference>
<evidence type="ECO:0000256" key="5">
    <source>
        <dbReference type="ARBA" id="ARBA00022598"/>
    </source>
</evidence>
<organism evidence="15 16">
    <name type="scientific">Lachnellula hyalina</name>
    <dbReference type="NCBI Taxonomy" id="1316788"/>
    <lineage>
        <taxon>Eukaryota</taxon>
        <taxon>Fungi</taxon>
        <taxon>Dikarya</taxon>
        <taxon>Ascomycota</taxon>
        <taxon>Pezizomycotina</taxon>
        <taxon>Leotiomycetes</taxon>
        <taxon>Helotiales</taxon>
        <taxon>Lachnaceae</taxon>
        <taxon>Lachnellula</taxon>
    </lineage>
</organism>
<evidence type="ECO:0000256" key="6">
    <source>
        <dbReference type="ARBA" id="ARBA00022741"/>
    </source>
</evidence>
<dbReference type="GO" id="GO:0017102">
    <property type="term" value="C:methionyl glutamyl tRNA synthetase complex"/>
    <property type="evidence" value="ECO:0007669"/>
    <property type="project" value="TreeGrafter"/>
</dbReference>
<dbReference type="PANTHER" id="PTHR43097">
    <property type="entry name" value="GLUTAMINE-TRNA LIGASE"/>
    <property type="match status" value="1"/>
</dbReference>
<dbReference type="SUPFAM" id="SSF50715">
    <property type="entry name" value="Ribosomal protein L25-like"/>
    <property type="match status" value="1"/>
</dbReference>
<dbReference type="Gene3D" id="3.40.50.620">
    <property type="entry name" value="HUPs"/>
    <property type="match status" value="1"/>
</dbReference>
<evidence type="ECO:0000256" key="7">
    <source>
        <dbReference type="ARBA" id="ARBA00022840"/>
    </source>
</evidence>
<keyword evidence="4" id="KW-0963">Cytoplasm</keyword>
<dbReference type="InterPro" id="IPR020058">
    <property type="entry name" value="Glu/Gln-tRNA-synth_Ib_cat-dom"/>
</dbReference>
<dbReference type="PRINTS" id="PR00987">
    <property type="entry name" value="TRNASYNTHGLU"/>
</dbReference>
<dbReference type="InterPro" id="IPR001412">
    <property type="entry name" value="aa-tRNA-synth_I_CS"/>
</dbReference>
<dbReference type="SUPFAM" id="SSF52374">
    <property type="entry name" value="Nucleotidylyl transferase"/>
    <property type="match status" value="1"/>
</dbReference>
<comment type="caution">
    <text evidence="15">The sequence shown here is derived from an EMBL/GenBank/DDBJ whole genome shotgun (WGS) entry which is preliminary data.</text>
</comment>
<evidence type="ECO:0000259" key="14">
    <source>
        <dbReference type="Pfam" id="PF03950"/>
    </source>
</evidence>
<dbReference type="PROSITE" id="PS00178">
    <property type="entry name" value="AA_TRNA_LIGASE_I"/>
    <property type="match status" value="1"/>
</dbReference>
<dbReference type="EC" id="6.1.1.17" evidence="3"/>
<dbReference type="RefSeq" id="XP_031005608.1">
    <property type="nucleotide sequence ID" value="XM_031149768.1"/>
</dbReference>
<evidence type="ECO:0000256" key="1">
    <source>
        <dbReference type="ARBA" id="ARBA00004496"/>
    </source>
</evidence>
<keyword evidence="7 12" id="KW-0067">ATP-binding</keyword>
<keyword evidence="9 12" id="KW-0030">Aminoacyl-tRNA synthetase</keyword>
<dbReference type="Gene3D" id="1.20.1050.10">
    <property type="match status" value="1"/>
</dbReference>
<dbReference type="GO" id="GO:0006424">
    <property type="term" value="P:glutamyl-tRNA aminoacylation"/>
    <property type="evidence" value="ECO:0007669"/>
    <property type="project" value="InterPro"/>
</dbReference>
<dbReference type="AlphaFoldDB" id="A0A8H8R3I4"/>
<accession>A0A8H8R3I4</accession>
<dbReference type="GeneID" id="41985011"/>
<keyword evidence="5 12" id="KW-0436">Ligase</keyword>
<dbReference type="InterPro" id="IPR000924">
    <property type="entry name" value="Glu/Gln-tRNA-synth"/>
</dbReference>
<dbReference type="NCBIfam" id="TIGR00463">
    <property type="entry name" value="gltX_arch"/>
    <property type="match status" value="1"/>
</dbReference>
<feature type="domain" description="Glutamyl/glutaminyl-tRNA synthetase class Ib catalytic" evidence="13">
    <location>
        <begin position="211"/>
        <end position="513"/>
    </location>
</feature>
<evidence type="ECO:0000256" key="11">
    <source>
        <dbReference type="ARBA" id="ARBA00048351"/>
    </source>
</evidence>
<reference evidence="15 16" key="1">
    <citation type="submission" date="2018-05" db="EMBL/GenBank/DDBJ databases">
        <title>Genome sequencing and assembly of the regulated plant pathogen Lachnellula willkommii and related sister species for the development of diagnostic species identification markers.</title>
        <authorList>
            <person name="Giroux E."/>
            <person name="Bilodeau G."/>
        </authorList>
    </citation>
    <scope>NUCLEOTIDE SEQUENCE [LARGE SCALE GENOMIC DNA]</scope>
    <source>
        <strain evidence="15 16">CBS 185.66</strain>
    </source>
</reference>
<dbReference type="InterPro" id="IPR036282">
    <property type="entry name" value="Glutathione-S-Trfase_C_sf"/>
</dbReference>
<evidence type="ECO:0000256" key="8">
    <source>
        <dbReference type="ARBA" id="ARBA00022917"/>
    </source>
</evidence>
<dbReference type="Pfam" id="PF00749">
    <property type="entry name" value="tRNA-synt_1c"/>
    <property type="match status" value="1"/>
</dbReference>
<dbReference type="InterPro" id="IPR014729">
    <property type="entry name" value="Rossmann-like_a/b/a_fold"/>
</dbReference>
<keyword evidence="8 12" id="KW-0648">Protein biosynthesis</keyword>
<dbReference type="Gene3D" id="3.90.800.10">
    <property type="entry name" value="Glutamyl-tRNA Synthetase, Domain 3"/>
    <property type="match status" value="1"/>
</dbReference>
<evidence type="ECO:0000256" key="9">
    <source>
        <dbReference type="ARBA" id="ARBA00023146"/>
    </source>
</evidence>